<dbReference type="InterPro" id="IPR036390">
    <property type="entry name" value="WH_DNA-bd_sf"/>
</dbReference>
<evidence type="ECO:0000256" key="3">
    <source>
        <dbReference type="ARBA" id="ARBA00023163"/>
    </source>
</evidence>
<sequence>MDESRKATLLKQYKNKKIKYPIELVVFLLGDKWKFIILCNLLKGTKRFGEIEKSIGNISPKVLTQQLKDLEAFGFISRKTYDQIPPRVEYSVTEFGKTLVPIMRAMFDWGMEHSDKFDCIENLEIDKDLEFPYGD</sequence>
<protein>
    <submittedName>
        <fullName evidence="5">Putative HTH-type transcriptional regulator YtcD</fullName>
    </submittedName>
</protein>
<name>A0A6N3CQU9_9FIRM</name>
<organism evidence="5">
    <name type="scientific">Intestinibacter bartlettii</name>
    <dbReference type="NCBI Taxonomy" id="261299"/>
    <lineage>
        <taxon>Bacteria</taxon>
        <taxon>Bacillati</taxon>
        <taxon>Bacillota</taxon>
        <taxon>Clostridia</taxon>
        <taxon>Peptostreptococcales</taxon>
        <taxon>Peptostreptococcaceae</taxon>
        <taxon>Intestinibacter</taxon>
    </lineage>
</organism>
<dbReference type="PROSITE" id="PS51118">
    <property type="entry name" value="HTH_HXLR"/>
    <property type="match status" value="1"/>
</dbReference>
<keyword evidence="1" id="KW-0805">Transcription regulation</keyword>
<evidence type="ECO:0000256" key="1">
    <source>
        <dbReference type="ARBA" id="ARBA00023015"/>
    </source>
</evidence>
<dbReference type="Pfam" id="PF01638">
    <property type="entry name" value="HxlR"/>
    <property type="match status" value="1"/>
</dbReference>
<evidence type="ECO:0000259" key="4">
    <source>
        <dbReference type="PROSITE" id="PS51118"/>
    </source>
</evidence>
<dbReference type="EMBL" id="CACRUE010000031">
    <property type="protein sequence ID" value="VYU18232.1"/>
    <property type="molecule type" value="Genomic_DNA"/>
</dbReference>
<dbReference type="PANTHER" id="PTHR33204:SF29">
    <property type="entry name" value="TRANSCRIPTIONAL REGULATOR"/>
    <property type="match status" value="1"/>
</dbReference>
<evidence type="ECO:0000256" key="2">
    <source>
        <dbReference type="ARBA" id="ARBA00023125"/>
    </source>
</evidence>
<dbReference type="RefSeq" id="WP_024037830.1">
    <property type="nucleotide sequence ID" value="NZ_CACRUE010000031.1"/>
</dbReference>
<feature type="domain" description="HTH hxlR-type" evidence="4">
    <location>
        <begin position="20"/>
        <end position="118"/>
    </location>
</feature>
<evidence type="ECO:0000313" key="5">
    <source>
        <dbReference type="EMBL" id="VYU18232.1"/>
    </source>
</evidence>
<gene>
    <name evidence="5" type="primary">ytcD</name>
    <name evidence="5" type="ORF">IBLFYP30_01953</name>
</gene>
<keyword evidence="2" id="KW-0238">DNA-binding</keyword>
<dbReference type="Gene3D" id="1.10.10.10">
    <property type="entry name" value="Winged helix-like DNA-binding domain superfamily/Winged helix DNA-binding domain"/>
    <property type="match status" value="1"/>
</dbReference>
<dbReference type="InterPro" id="IPR036388">
    <property type="entry name" value="WH-like_DNA-bd_sf"/>
</dbReference>
<dbReference type="InterPro" id="IPR011991">
    <property type="entry name" value="ArsR-like_HTH"/>
</dbReference>
<dbReference type="AlphaFoldDB" id="A0A6N3CQU9"/>
<accession>A0A6N3CQU9</accession>
<dbReference type="PANTHER" id="PTHR33204">
    <property type="entry name" value="TRANSCRIPTIONAL REGULATOR, MARR FAMILY"/>
    <property type="match status" value="1"/>
</dbReference>
<dbReference type="CDD" id="cd00090">
    <property type="entry name" value="HTH_ARSR"/>
    <property type="match status" value="1"/>
</dbReference>
<reference evidence="5" key="1">
    <citation type="submission" date="2019-11" db="EMBL/GenBank/DDBJ databases">
        <authorList>
            <person name="Feng L."/>
        </authorList>
    </citation>
    <scope>NUCLEOTIDE SEQUENCE</scope>
    <source>
        <strain evidence="5">IbartlettiiLFYP30</strain>
    </source>
</reference>
<dbReference type="InterPro" id="IPR002577">
    <property type="entry name" value="HTH_HxlR"/>
</dbReference>
<keyword evidence="3" id="KW-0804">Transcription</keyword>
<dbReference type="GO" id="GO:0003677">
    <property type="term" value="F:DNA binding"/>
    <property type="evidence" value="ECO:0007669"/>
    <property type="project" value="UniProtKB-KW"/>
</dbReference>
<proteinExistence type="predicted"/>
<dbReference type="SUPFAM" id="SSF46785">
    <property type="entry name" value="Winged helix' DNA-binding domain"/>
    <property type="match status" value="1"/>
</dbReference>